<evidence type="ECO:0000256" key="5">
    <source>
        <dbReference type="ARBA" id="ARBA00025606"/>
    </source>
</evidence>
<name>A0ABU9BNL4_9BURK</name>
<gene>
    <name evidence="6 9" type="primary">minC</name>
    <name evidence="9" type="ORF">AACH06_06695</name>
</gene>
<evidence type="ECO:0000259" key="8">
    <source>
        <dbReference type="Pfam" id="PF05209"/>
    </source>
</evidence>
<dbReference type="Pfam" id="PF03775">
    <property type="entry name" value="MinC_C"/>
    <property type="match status" value="1"/>
</dbReference>
<comment type="caution">
    <text evidence="9">The sequence shown here is derived from an EMBL/GenBank/DDBJ whole genome shotgun (WGS) entry which is preliminary data.</text>
</comment>
<dbReference type="InterPro" id="IPR016098">
    <property type="entry name" value="CAP/MinC_C"/>
</dbReference>
<comment type="subunit">
    <text evidence="6">Interacts with MinD and FtsZ.</text>
</comment>
<dbReference type="Pfam" id="PF05209">
    <property type="entry name" value="MinC_N"/>
    <property type="match status" value="1"/>
</dbReference>
<dbReference type="InterPro" id="IPR013033">
    <property type="entry name" value="MinC"/>
</dbReference>
<dbReference type="InterPro" id="IPR005526">
    <property type="entry name" value="Septum_form_inhib_MinC_C"/>
</dbReference>
<accession>A0ABU9BNL4</accession>
<reference evidence="9 10" key="1">
    <citation type="submission" date="2024-04" db="EMBL/GenBank/DDBJ databases">
        <title>Novel species of the genus Ideonella isolated from streams.</title>
        <authorList>
            <person name="Lu H."/>
        </authorList>
    </citation>
    <scope>NUCLEOTIDE SEQUENCE [LARGE SCALE GENOMIC DNA]</scope>
    <source>
        <strain evidence="9 10">DXS29W</strain>
    </source>
</reference>
<dbReference type="Proteomes" id="UP001371218">
    <property type="component" value="Unassembled WGS sequence"/>
</dbReference>
<dbReference type="RefSeq" id="WP_341424875.1">
    <property type="nucleotide sequence ID" value="NZ_JBBUTG010000003.1"/>
</dbReference>
<keyword evidence="4 6" id="KW-0131">Cell cycle</keyword>
<evidence type="ECO:0000256" key="2">
    <source>
        <dbReference type="ARBA" id="ARBA00022618"/>
    </source>
</evidence>
<dbReference type="PANTHER" id="PTHR34108">
    <property type="entry name" value="SEPTUM SITE-DETERMINING PROTEIN MINC"/>
    <property type="match status" value="1"/>
</dbReference>
<keyword evidence="3 6" id="KW-0717">Septation</keyword>
<feature type="domain" description="Septum formation inhibitor MinC N-terminal" evidence="8">
    <location>
        <begin position="13"/>
        <end position="85"/>
    </location>
</feature>
<evidence type="ECO:0000313" key="9">
    <source>
        <dbReference type="EMBL" id="MEK8030510.1"/>
    </source>
</evidence>
<comment type="similarity">
    <text evidence="1 6">Belongs to the MinC family.</text>
</comment>
<protein>
    <recommendedName>
        <fullName evidence="6">Probable septum site-determining protein MinC</fullName>
    </recommendedName>
</protein>
<evidence type="ECO:0000259" key="7">
    <source>
        <dbReference type="Pfam" id="PF03775"/>
    </source>
</evidence>
<dbReference type="EMBL" id="JBBUTG010000003">
    <property type="protein sequence ID" value="MEK8030510.1"/>
    <property type="molecule type" value="Genomic_DNA"/>
</dbReference>
<sequence length="265" mass="27901">MSVAPAGGDDAAFDLKNTSLPLLSIALKSADAAALADALASRLRETPQLFNHDPVVVDLSALREAEVAIDFEAVLAALRDHKLQPVAAAGGSPAQMEAALAAGLSEAPDPTPLPKPRPVEIREVEVVKEVVREVIVEVPAPVAPTLVVDRPLRSGQQVYARGGDLVVLAAVNFGAEVIADGHIHVYAPLRGKAIAGNKGNTEARIFSTCFEPELIAIAGVYRTTETALPAEVHGKPAQVRLVDDKLVMEPLKEPLKEPRGRAEIA</sequence>
<evidence type="ECO:0000256" key="1">
    <source>
        <dbReference type="ARBA" id="ARBA00006291"/>
    </source>
</evidence>
<keyword evidence="10" id="KW-1185">Reference proteome</keyword>
<feature type="domain" description="Septum formation inhibitor MinC C-terminal" evidence="7">
    <location>
        <begin position="147"/>
        <end position="248"/>
    </location>
</feature>
<evidence type="ECO:0000313" key="10">
    <source>
        <dbReference type="Proteomes" id="UP001371218"/>
    </source>
</evidence>
<dbReference type="HAMAP" id="MF_00267">
    <property type="entry name" value="MinC"/>
    <property type="match status" value="1"/>
</dbReference>
<keyword evidence="2 6" id="KW-0132">Cell division</keyword>
<evidence type="ECO:0000256" key="4">
    <source>
        <dbReference type="ARBA" id="ARBA00023306"/>
    </source>
</evidence>
<dbReference type="Gene3D" id="2.160.20.70">
    <property type="match status" value="1"/>
</dbReference>
<proteinExistence type="inferred from homology"/>
<evidence type="ECO:0000256" key="3">
    <source>
        <dbReference type="ARBA" id="ARBA00023210"/>
    </source>
</evidence>
<dbReference type="SUPFAM" id="SSF63848">
    <property type="entry name" value="Cell-division inhibitor MinC, C-terminal domain"/>
    <property type="match status" value="1"/>
</dbReference>
<dbReference type="InterPro" id="IPR007874">
    <property type="entry name" value="MinC_N"/>
</dbReference>
<dbReference type="Gene3D" id="3.30.70.260">
    <property type="match status" value="1"/>
</dbReference>
<evidence type="ECO:0000256" key="6">
    <source>
        <dbReference type="HAMAP-Rule" id="MF_00267"/>
    </source>
</evidence>
<dbReference type="InterPro" id="IPR036145">
    <property type="entry name" value="MinC_C_sf"/>
</dbReference>
<dbReference type="NCBIfam" id="TIGR01222">
    <property type="entry name" value="minC"/>
    <property type="match status" value="1"/>
</dbReference>
<organism evidence="9 10">
    <name type="scientific">Ideonella lacteola</name>
    <dbReference type="NCBI Taxonomy" id="2984193"/>
    <lineage>
        <taxon>Bacteria</taxon>
        <taxon>Pseudomonadati</taxon>
        <taxon>Pseudomonadota</taxon>
        <taxon>Betaproteobacteria</taxon>
        <taxon>Burkholderiales</taxon>
        <taxon>Sphaerotilaceae</taxon>
        <taxon>Ideonella</taxon>
    </lineage>
</organism>
<comment type="function">
    <text evidence="5 6">Cell division inhibitor that blocks the formation of polar Z ring septums. Rapidly oscillates between the poles of the cell to destabilize FtsZ filaments that have formed before they mature into polar Z rings. Prevents FtsZ polymerization.</text>
</comment>
<dbReference type="PANTHER" id="PTHR34108:SF1">
    <property type="entry name" value="SEPTUM SITE-DETERMINING PROTEIN MINC"/>
    <property type="match status" value="1"/>
</dbReference>